<dbReference type="SUPFAM" id="SSF54373">
    <property type="entry name" value="FAD-linked reductases, C-terminal domain"/>
    <property type="match status" value="1"/>
</dbReference>
<evidence type="ECO:0000313" key="3">
    <source>
        <dbReference type="Proteomes" id="UP000663699"/>
    </source>
</evidence>
<dbReference type="InterPro" id="IPR018203">
    <property type="entry name" value="GDP_dissociation_inhibitor"/>
</dbReference>
<evidence type="ECO:0008006" key="4">
    <source>
        <dbReference type="Google" id="ProtNLM"/>
    </source>
</evidence>
<dbReference type="SUPFAM" id="SSF51905">
    <property type="entry name" value="FAD/NAD(P)-binding domain"/>
    <property type="match status" value="1"/>
</dbReference>
<name>A0A899GBU6_9ASCO</name>
<evidence type="ECO:0000313" key="2">
    <source>
        <dbReference type="EMBL" id="QSL66057.1"/>
    </source>
</evidence>
<keyword evidence="3" id="KW-1185">Reference proteome</keyword>
<dbReference type="PRINTS" id="PR00891">
    <property type="entry name" value="RABGDIREP"/>
</dbReference>
<dbReference type="Proteomes" id="UP000663699">
    <property type="component" value="Chromosome 9"/>
</dbReference>
<dbReference type="GO" id="GO:0016192">
    <property type="term" value="P:vesicle-mediated transport"/>
    <property type="evidence" value="ECO:0007669"/>
    <property type="project" value="TreeGrafter"/>
</dbReference>
<sequence>MENNEQYDYIIYGTGLIESILVCACSVKNKVLNVDINPYYGKDHASLRWDELKKWSDELQSNKDTVYSDPQLIINNEEAIKESKMYCFSLTPSLIYCKSKIIDLIIWFNLQSYLHFKSFGTSLIYDESHENEFLEILYTKEMLAFDKNVDFIWKRKIMRFIELIYDITSEKSQEILKGHDDDPFVDFISSEPFSLPTLYTNMFLYGIAFSYTPNITVKEALPKIRQFFLSLGVFIKFAILNCSFGGGSELVQALSRNAALKGATFILKKRIISYSIDDTEEYPVTVTFDDNQKIRCKKLITSYEIGNYKPNTIILDEAPLLRSICLVKGDLSPILKKNNSIICSFPPHSLKSNEYPVHVIIDGSSTGNCPNGQYIIYASTLTATKERISILSAIQTIIRFASIHTNTNPEIIFTLTYFQHPFRTEPLCSEYLIPVQGIFSFILQMSA</sequence>
<dbReference type="GO" id="GO:0005829">
    <property type="term" value="C:cytosol"/>
    <property type="evidence" value="ECO:0007669"/>
    <property type="project" value="TreeGrafter"/>
</dbReference>
<gene>
    <name evidence="2" type="ORF">MERGE_003194</name>
</gene>
<organism evidence="2 3">
    <name type="scientific">Pneumocystis wakefieldiae</name>
    <dbReference type="NCBI Taxonomy" id="38082"/>
    <lineage>
        <taxon>Eukaryota</taxon>
        <taxon>Fungi</taxon>
        <taxon>Dikarya</taxon>
        <taxon>Ascomycota</taxon>
        <taxon>Taphrinomycotina</taxon>
        <taxon>Pneumocystomycetes</taxon>
        <taxon>Pneumocystaceae</taxon>
        <taxon>Pneumocystis</taxon>
    </lineage>
</organism>
<evidence type="ECO:0000256" key="1">
    <source>
        <dbReference type="ARBA" id="ARBA00005593"/>
    </source>
</evidence>
<dbReference type="OrthoDB" id="1923006at2759"/>
<dbReference type="GO" id="GO:0005634">
    <property type="term" value="C:nucleus"/>
    <property type="evidence" value="ECO:0007669"/>
    <property type="project" value="TreeGrafter"/>
</dbReference>
<dbReference type="Pfam" id="PF00996">
    <property type="entry name" value="GDI"/>
    <property type="match status" value="1"/>
</dbReference>
<dbReference type="InterPro" id="IPR036188">
    <property type="entry name" value="FAD/NAD-bd_sf"/>
</dbReference>
<dbReference type="Gene3D" id="3.30.519.10">
    <property type="entry name" value="Guanine Nucleotide Dissociation Inhibitor, domain 2"/>
    <property type="match status" value="1"/>
</dbReference>
<comment type="similarity">
    <text evidence="1">Belongs to the Rab GDI family.</text>
</comment>
<dbReference type="GO" id="GO:0007264">
    <property type="term" value="P:small GTPase-mediated signal transduction"/>
    <property type="evidence" value="ECO:0007669"/>
    <property type="project" value="InterPro"/>
</dbReference>
<dbReference type="GO" id="GO:0005092">
    <property type="term" value="F:GDP-dissociation inhibitor activity"/>
    <property type="evidence" value="ECO:0007669"/>
    <property type="project" value="InterPro"/>
</dbReference>
<proteinExistence type="inferred from homology"/>
<dbReference type="GO" id="GO:0005968">
    <property type="term" value="C:Rab-protein geranylgeranyltransferase complex"/>
    <property type="evidence" value="ECO:0007669"/>
    <property type="project" value="TreeGrafter"/>
</dbReference>
<dbReference type="EMBL" id="CP054540">
    <property type="protein sequence ID" value="QSL66057.1"/>
    <property type="molecule type" value="Genomic_DNA"/>
</dbReference>
<dbReference type="PANTHER" id="PTHR11787">
    <property type="entry name" value="RAB GDP-DISSOCIATION INHIBITOR"/>
    <property type="match status" value="1"/>
</dbReference>
<dbReference type="PANTHER" id="PTHR11787:SF4">
    <property type="entry name" value="CHM, RAB ESCORT PROTEIN 1"/>
    <property type="match status" value="1"/>
</dbReference>
<accession>A0A899GBU6</accession>
<protein>
    <recommendedName>
        <fullName evidence="4">Rab proteins geranylgeranyltransferase component A</fullName>
    </recommendedName>
</protein>
<dbReference type="AlphaFoldDB" id="A0A899GBU6"/>
<reference evidence="2" key="1">
    <citation type="submission" date="2020-06" db="EMBL/GenBank/DDBJ databases">
        <title>Genomes of multiple members of Pneumocystis genus reveal paths to human pathogen Pneumocystis jirovecii.</title>
        <authorList>
            <person name="Cisse O.H."/>
            <person name="Ma L."/>
            <person name="Dekker J."/>
            <person name="Khil P."/>
            <person name="Jo J."/>
            <person name="Brenchley J."/>
            <person name="Blair R."/>
            <person name="Pahar B."/>
            <person name="Chabe M."/>
            <person name="Van Rompay K.A."/>
            <person name="Keesler R."/>
            <person name="Sukura A."/>
            <person name="Hirsch V."/>
            <person name="Kutty G."/>
            <person name="Liu Y."/>
            <person name="Peng L."/>
            <person name="Chen J."/>
            <person name="Song J."/>
            <person name="Weissenbacher-Lang C."/>
            <person name="Xu J."/>
            <person name="Upham N.S."/>
            <person name="Stajich J.E."/>
            <person name="Cuomo C.A."/>
            <person name="Cushion M.T."/>
            <person name="Kovacs J.A."/>
        </authorList>
    </citation>
    <scope>NUCLEOTIDE SEQUENCE</scope>
    <source>
        <strain evidence="2">2A</strain>
    </source>
</reference>
<dbReference type="Gene3D" id="3.50.50.60">
    <property type="entry name" value="FAD/NAD(P)-binding domain"/>
    <property type="match status" value="1"/>
</dbReference>
<dbReference type="Gene3D" id="1.10.405.10">
    <property type="entry name" value="Guanine Nucleotide Dissociation Inhibitor, domain 1"/>
    <property type="match status" value="1"/>
</dbReference>